<gene>
    <name evidence="1" type="ORF">GSTUAT00007138001</name>
</gene>
<evidence type="ECO:0000313" key="1">
    <source>
        <dbReference type="EMBL" id="CUS08773.1"/>
    </source>
</evidence>
<reference evidence="1" key="1">
    <citation type="submission" date="2015-10" db="EMBL/GenBank/DDBJ databases">
        <authorList>
            <person name="Regsiter A."/>
            <person name="william w."/>
        </authorList>
    </citation>
    <scope>NUCLEOTIDE SEQUENCE</scope>
    <source>
        <strain evidence="1">Montdore</strain>
    </source>
</reference>
<evidence type="ECO:0000313" key="2">
    <source>
        <dbReference type="Proteomes" id="UP001412239"/>
    </source>
</evidence>
<dbReference type="InterPro" id="IPR005198">
    <property type="entry name" value="Glyco_hydro_76"/>
</dbReference>
<dbReference type="GO" id="GO:0005975">
    <property type="term" value="P:carbohydrate metabolic process"/>
    <property type="evidence" value="ECO:0007669"/>
    <property type="project" value="InterPro"/>
</dbReference>
<dbReference type="PANTHER" id="PTHR47791">
    <property type="entry name" value="MEIOTICALLY UP-REGULATED GENE 191 PROTEIN"/>
    <property type="match status" value="1"/>
</dbReference>
<organism evidence="1 2">
    <name type="scientific">Tuber aestivum</name>
    <name type="common">summer truffle</name>
    <dbReference type="NCBI Taxonomy" id="59557"/>
    <lineage>
        <taxon>Eukaryota</taxon>
        <taxon>Fungi</taxon>
        <taxon>Dikarya</taxon>
        <taxon>Ascomycota</taxon>
        <taxon>Pezizomycotina</taxon>
        <taxon>Pezizomycetes</taxon>
        <taxon>Pezizales</taxon>
        <taxon>Tuberaceae</taxon>
        <taxon>Tuber</taxon>
    </lineage>
</organism>
<dbReference type="Proteomes" id="UP001412239">
    <property type="component" value="Unassembled WGS sequence"/>
</dbReference>
<protein>
    <recommendedName>
        <fullName evidence="3">Mannan endo-1,6-alpha-mannosidase</fullName>
    </recommendedName>
</protein>
<dbReference type="Pfam" id="PF03663">
    <property type="entry name" value="Glyco_hydro_76"/>
    <property type="match status" value="1"/>
</dbReference>
<dbReference type="Gene3D" id="1.50.10.20">
    <property type="match status" value="1"/>
</dbReference>
<dbReference type="InterPro" id="IPR053169">
    <property type="entry name" value="MUG_Protein"/>
</dbReference>
<dbReference type="EMBL" id="LN891114">
    <property type="protein sequence ID" value="CUS08773.1"/>
    <property type="molecule type" value="Genomic_DNA"/>
</dbReference>
<sequence>MIPYLHIIFTFLFLCFTITSFTFLQEIRTELPSLRPLKRTHLGEFKTALGTLQEGFFDLSTGTYPTGIDWTSAVLGTYLAAGTHTLSEIAEERALSNSYFAQLIAFFYGQDDQGLRRQAFDDILWVVLGWLEALKMIDYREETFRDPEWTGGEWRKPFAQRALEFYLLAERGWDTALCGGGMLWSPYLDPYKNAITNELYISASVGMYLYHGDRNERYLFNAIRGHEWLRNSNMTNKQGLYTDGFHISNDKGVGEKLCDVRDEMVYTYNQGVLLSGLRGLAEATGDEAYLLEGFELVDAVVGSENRVGEIVRDGILTEKCDIGGYCSQNGHTFKGIFFHHLTLFCEPLPTISSSKAFSQAIRSGHLERCTDLHSFIRENAAAAWSTRNPKGVVGTWWGSPKHVSPSDKFETILDPGAVDIQNGGEIGGPLSIPMDNAAGGDLNDRGRGRTVESHSGGLAALRAVLQVAEKS</sequence>
<dbReference type="PANTHER" id="PTHR47791:SF2">
    <property type="entry name" value="ENDO MANNANASE, GH76 FAMILY (EUROFUNG)"/>
    <property type="match status" value="1"/>
</dbReference>
<keyword evidence="2" id="KW-1185">Reference proteome</keyword>
<dbReference type="SUPFAM" id="SSF48208">
    <property type="entry name" value="Six-hairpin glycosidases"/>
    <property type="match status" value="1"/>
</dbReference>
<name>A0A292PQM3_9PEZI</name>
<dbReference type="AlphaFoldDB" id="A0A292PQM3"/>
<proteinExistence type="predicted"/>
<evidence type="ECO:0008006" key="3">
    <source>
        <dbReference type="Google" id="ProtNLM"/>
    </source>
</evidence>
<accession>A0A292PQM3</accession>
<dbReference type="InterPro" id="IPR008928">
    <property type="entry name" value="6-hairpin_glycosidase_sf"/>
</dbReference>